<dbReference type="RefSeq" id="WP_345676820.1">
    <property type="nucleotide sequence ID" value="NZ_BAABHS010000013.1"/>
</dbReference>
<organism evidence="4 5">
    <name type="scientific">Yinghuangia aomiensis</name>
    <dbReference type="NCBI Taxonomy" id="676205"/>
    <lineage>
        <taxon>Bacteria</taxon>
        <taxon>Bacillati</taxon>
        <taxon>Actinomycetota</taxon>
        <taxon>Actinomycetes</taxon>
        <taxon>Kitasatosporales</taxon>
        <taxon>Streptomycetaceae</taxon>
        <taxon>Yinghuangia</taxon>
    </lineage>
</organism>
<gene>
    <name evidence="4" type="ORF">GCM10023205_38890</name>
</gene>
<dbReference type="Pfam" id="PF06094">
    <property type="entry name" value="GGACT"/>
    <property type="match status" value="1"/>
</dbReference>
<dbReference type="PANTHER" id="PTHR31544">
    <property type="entry name" value="AIG2-LIKE PROTEIN D"/>
    <property type="match status" value="1"/>
</dbReference>
<protein>
    <recommendedName>
        <fullName evidence="2">Putative gamma-glutamylcyclotransferase</fullName>
    </recommendedName>
</protein>
<name>A0ABP9HFV4_9ACTN</name>
<evidence type="ECO:0000256" key="2">
    <source>
        <dbReference type="ARBA" id="ARBA00030602"/>
    </source>
</evidence>
<evidence type="ECO:0000256" key="1">
    <source>
        <dbReference type="ARBA" id="ARBA00022679"/>
    </source>
</evidence>
<dbReference type="Proteomes" id="UP001500466">
    <property type="component" value="Unassembled WGS sequence"/>
</dbReference>
<feature type="domain" description="Gamma-glutamylcyclotransferase AIG2-like" evidence="3">
    <location>
        <begin position="2"/>
        <end position="98"/>
    </location>
</feature>
<evidence type="ECO:0000313" key="5">
    <source>
        <dbReference type="Proteomes" id="UP001500466"/>
    </source>
</evidence>
<sequence>MFPEVLAVLLGRIPDRSPARVPGWRAAALPDRVYPVLVRDPSADVPGILLTGVTAAEWDVLDAYEEDLYDLLRLPLDGGGHAWTYVAPDGADTPAEPWSAEEFAGRHLPAYVAECRVWRAEFADRSAAS</sequence>
<dbReference type="CDD" id="cd06661">
    <property type="entry name" value="GGCT_like"/>
    <property type="match status" value="1"/>
</dbReference>
<dbReference type="EMBL" id="BAABHS010000013">
    <property type="protein sequence ID" value="GAA4969752.1"/>
    <property type="molecule type" value="Genomic_DNA"/>
</dbReference>
<dbReference type="PANTHER" id="PTHR31544:SF2">
    <property type="entry name" value="AIG2-LIKE PROTEIN D"/>
    <property type="match status" value="1"/>
</dbReference>
<evidence type="ECO:0000259" key="3">
    <source>
        <dbReference type="Pfam" id="PF06094"/>
    </source>
</evidence>
<accession>A0ABP9HFV4</accession>
<dbReference type="Gene3D" id="3.10.490.10">
    <property type="entry name" value="Gamma-glutamyl cyclotransferase-like"/>
    <property type="match status" value="1"/>
</dbReference>
<dbReference type="InterPro" id="IPR013024">
    <property type="entry name" value="GGCT-like"/>
</dbReference>
<proteinExistence type="predicted"/>
<evidence type="ECO:0000313" key="4">
    <source>
        <dbReference type="EMBL" id="GAA4969752.1"/>
    </source>
</evidence>
<keyword evidence="1" id="KW-0808">Transferase</keyword>
<dbReference type="InterPro" id="IPR036568">
    <property type="entry name" value="GGCT-like_sf"/>
</dbReference>
<reference evidence="5" key="1">
    <citation type="journal article" date="2019" name="Int. J. Syst. Evol. Microbiol.">
        <title>The Global Catalogue of Microorganisms (GCM) 10K type strain sequencing project: providing services to taxonomists for standard genome sequencing and annotation.</title>
        <authorList>
            <consortium name="The Broad Institute Genomics Platform"/>
            <consortium name="The Broad Institute Genome Sequencing Center for Infectious Disease"/>
            <person name="Wu L."/>
            <person name="Ma J."/>
        </authorList>
    </citation>
    <scope>NUCLEOTIDE SEQUENCE [LARGE SCALE GENOMIC DNA]</scope>
    <source>
        <strain evidence="5">JCM 17986</strain>
    </source>
</reference>
<dbReference type="InterPro" id="IPR045038">
    <property type="entry name" value="AIG2-like"/>
</dbReference>
<keyword evidence="5" id="KW-1185">Reference proteome</keyword>
<comment type="caution">
    <text evidence="4">The sequence shown here is derived from an EMBL/GenBank/DDBJ whole genome shotgun (WGS) entry which is preliminary data.</text>
</comment>
<dbReference type="InterPro" id="IPR009288">
    <property type="entry name" value="AIG2-like_dom"/>
</dbReference>
<dbReference type="SUPFAM" id="SSF110857">
    <property type="entry name" value="Gamma-glutamyl cyclotransferase-like"/>
    <property type="match status" value="1"/>
</dbReference>